<proteinExistence type="predicted"/>
<dbReference type="Proteomes" id="UP000600918">
    <property type="component" value="Unassembled WGS sequence"/>
</dbReference>
<gene>
    <name evidence="2" type="ORF">H0235_002647</name>
</gene>
<reference evidence="2" key="1">
    <citation type="journal article" date="2020" name="G3 (Bethesda)">
        <title>High-Quality Assemblies for Three Invasive Social Wasps from the &lt;i&gt;Vespula&lt;/i&gt; Genus.</title>
        <authorList>
            <person name="Harrop T.W.R."/>
            <person name="Guhlin J."/>
            <person name="McLaughlin G.M."/>
            <person name="Permina E."/>
            <person name="Stockwell P."/>
            <person name="Gilligan J."/>
            <person name="Le Lec M.F."/>
            <person name="Gruber M.A.M."/>
            <person name="Quinn O."/>
            <person name="Lovegrove M."/>
            <person name="Duncan E.J."/>
            <person name="Remnant E.J."/>
            <person name="Van Eeckhoven J."/>
            <person name="Graham B."/>
            <person name="Knapp R.A."/>
            <person name="Langford K.W."/>
            <person name="Kronenberg Z."/>
            <person name="Press M.O."/>
            <person name="Eacker S.M."/>
            <person name="Wilson-Rankin E.E."/>
            <person name="Purcell J."/>
            <person name="Lester P.J."/>
            <person name="Dearden P.K."/>
        </authorList>
    </citation>
    <scope>NUCLEOTIDE SEQUENCE</scope>
    <source>
        <strain evidence="2">Volc-1</strain>
    </source>
</reference>
<name>A0A834PAF4_VESPE</name>
<protein>
    <submittedName>
        <fullName evidence="2">Uncharacterized protein</fullName>
    </submittedName>
</protein>
<comment type="caution">
    <text evidence="2">The sequence shown here is derived from an EMBL/GenBank/DDBJ whole genome shotgun (WGS) entry which is preliminary data.</text>
</comment>
<dbReference type="EMBL" id="JACSDY010000002">
    <property type="protein sequence ID" value="KAF7434456.1"/>
    <property type="molecule type" value="Genomic_DNA"/>
</dbReference>
<evidence type="ECO:0000313" key="3">
    <source>
        <dbReference type="Proteomes" id="UP000600918"/>
    </source>
</evidence>
<evidence type="ECO:0000313" key="2">
    <source>
        <dbReference type="EMBL" id="KAF7434456.1"/>
    </source>
</evidence>
<accession>A0A834PAF4</accession>
<feature type="region of interest" description="Disordered" evidence="1">
    <location>
        <begin position="74"/>
        <end position="96"/>
    </location>
</feature>
<evidence type="ECO:0000256" key="1">
    <source>
        <dbReference type="SAM" id="MobiDB-lite"/>
    </source>
</evidence>
<sequence length="124" mass="13693">MARSVRIERGGVVIDSSKHRWLRDYRVLRGTSRARGTRWQMRSRRVILHRYINALFEKAGGKNVGTQWREVGVETEKERMSTEGEDQSQGPGGAPRCIGNGGAAPLLLSSCFCADRCKGSSGVA</sequence>
<dbReference type="AlphaFoldDB" id="A0A834PAF4"/>
<organism evidence="2 3">
    <name type="scientific">Vespula pensylvanica</name>
    <name type="common">Western yellow jacket</name>
    <name type="synonym">Wasp</name>
    <dbReference type="NCBI Taxonomy" id="30213"/>
    <lineage>
        <taxon>Eukaryota</taxon>
        <taxon>Metazoa</taxon>
        <taxon>Ecdysozoa</taxon>
        <taxon>Arthropoda</taxon>
        <taxon>Hexapoda</taxon>
        <taxon>Insecta</taxon>
        <taxon>Pterygota</taxon>
        <taxon>Neoptera</taxon>
        <taxon>Endopterygota</taxon>
        <taxon>Hymenoptera</taxon>
        <taxon>Apocrita</taxon>
        <taxon>Aculeata</taxon>
        <taxon>Vespoidea</taxon>
        <taxon>Vespidae</taxon>
        <taxon>Vespinae</taxon>
        <taxon>Vespula</taxon>
    </lineage>
</organism>
<keyword evidence="3" id="KW-1185">Reference proteome</keyword>